<dbReference type="PROSITE" id="PS51084">
    <property type="entry name" value="HIT_2"/>
    <property type="match status" value="1"/>
</dbReference>
<gene>
    <name evidence="5" type="ORF">EKD16_08315</name>
</gene>
<dbReference type="AlphaFoldDB" id="A0A4P6Q424"/>
<reference evidence="5 6" key="1">
    <citation type="submission" date="2019-02" db="EMBL/GenBank/DDBJ databases">
        <authorList>
            <person name="Khodamoradi S."/>
            <person name="Hahnke R.L."/>
            <person name="Kaempfer P."/>
            <person name="Schumann P."/>
            <person name="Rohde M."/>
            <person name="Steinert M."/>
            <person name="Luzhetskyy A."/>
            <person name="Wink J."/>
            <person name="Ruckert C."/>
        </authorList>
    </citation>
    <scope>NUCLEOTIDE SEQUENCE [LARGE SCALE GENOMIC DNA]</scope>
    <source>
        <strain evidence="5 6">M2</strain>
    </source>
</reference>
<accession>A0A4P6Q424</accession>
<dbReference type="PRINTS" id="PR00332">
    <property type="entry name" value="HISTRIAD"/>
</dbReference>
<dbReference type="InterPro" id="IPR001310">
    <property type="entry name" value="Histidine_triad_HIT"/>
</dbReference>
<dbReference type="PANTHER" id="PTHR46648">
    <property type="entry name" value="HIT FAMILY PROTEIN 1"/>
    <property type="match status" value="1"/>
</dbReference>
<dbReference type="RefSeq" id="WP_242677289.1">
    <property type="nucleotide sequence ID" value="NZ_CP036455.1"/>
</dbReference>
<proteinExistence type="predicted"/>
<dbReference type="GO" id="GO:0009117">
    <property type="term" value="P:nucleotide metabolic process"/>
    <property type="evidence" value="ECO:0007669"/>
    <property type="project" value="TreeGrafter"/>
</dbReference>
<feature type="domain" description="HIT" evidence="4">
    <location>
        <begin position="7"/>
        <end position="107"/>
    </location>
</feature>
<dbReference type="KEGG" id="strr:EKD16_08315"/>
<keyword evidence="6" id="KW-1185">Reference proteome</keyword>
<dbReference type="PANTHER" id="PTHR46648:SF1">
    <property type="entry name" value="ADENOSINE 5'-MONOPHOSPHORAMIDASE HNT1"/>
    <property type="match status" value="1"/>
</dbReference>
<evidence type="ECO:0000259" key="4">
    <source>
        <dbReference type="PROSITE" id="PS51084"/>
    </source>
</evidence>
<dbReference type="EMBL" id="CP036455">
    <property type="protein sequence ID" value="QBI53457.1"/>
    <property type="molecule type" value="Genomic_DNA"/>
</dbReference>
<sequence>MRDPSCVFCRIVDGDAPATVVDSWPEALAITPLNPVVPGHTLVIPRRHVAHAVADPEITAHVMRRAAQLADAWASTNILTSIGAAATQSVYHLHIHVVPRTDGDGLMLPWGTTGDPHAPHRCDRVDELEARLTALHDVTARAADDIITHTRSIPTEQIRTALGATDHAQHLTRRAVAHARHHGWTWEQIGSELGITRQAAWERWRHTTDEQEDSTHA</sequence>
<feature type="active site" description="Tele-AMP-histidine intermediate" evidence="1">
    <location>
        <position position="94"/>
    </location>
</feature>
<dbReference type="Gene3D" id="3.30.428.10">
    <property type="entry name" value="HIT-like"/>
    <property type="match status" value="1"/>
</dbReference>
<evidence type="ECO:0000256" key="3">
    <source>
        <dbReference type="PROSITE-ProRule" id="PRU00464"/>
    </source>
</evidence>
<feature type="short sequence motif" description="Histidine triad motif" evidence="2 3">
    <location>
        <begin position="92"/>
        <end position="96"/>
    </location>
</feature>
<dbReference type="SUPFAM" id="SSF54197">
    <property type="entry name" value="HIT-like"/>
    <property type="match status" value="1"/>
</dbReference>
<dbReference type="Proteomes" id="UP000292235">
    <property type="component" value="Chromosome"/>
</dbReference>
<name>A0A4P6Q424_9ACTN</name>
<dbReference type="InterPro" id="IPR011146">
    <property type="entry name" value="HIT-like"/>
</dbReference>
<protein>
    <submittedName>
        <fullName evidence="5">HIT domain protein</fullName>
    </submittedName>
</protein>
<evidence type="ECO:0000256" key="1">
    <source>
        <dbReference type="PIRSR" id="PIRSR601310-1"/>
    </source>
</evidence>
<evidence type="ECO:0000313" key="5">
    <source>
        <dbReference type="EMBL" id="QBI53457.1"/>
    </source>
</evidence>
<organism evidence="5 6">
    <name type="scientific">Streptomonospora litoralis</name>
    <dbReference type="NCBI Taxonomy" id="2498135"/>
    <lineage>
        <taxon>Bacteria</taxon>
        <taxon>Bacillati</taxon>
        <taxon>Actinomycetota</taxon>
        <taxon>Actinomycetes</taxon>
        <taxon>Streptosporangiales</taxon>
        <taxon>Nocardiopsidaceae</taxon>
        <taxon>Streptomonospora</taxon>
    </lineage>
</organism>
<evidence type="ECO:0000256" key="2">
    <source>
        <dbReference type="PIRSR" id="PIRSR601310-3"/>
    </source>
</evidence>
<dbReference type="Pfam" id="PF01230">
    <property type="entry name" value="HIT"/>
    <property type="match status" value="1"/>
</dbReference>
<evidence type="ECO:0000313" key="6">
    <source>
        <dbReference type="Proteomes" id="UP000292235"/>
    </source>
</evidence>
<dbReference type="GO" id="GO:0003824">
    <property type="term" value="F:catalytic activity"/>
    <property type="evidence" value="ECO:0007669"/>
    <property type="project" value="InterPro"/>
</dbReference>
<dbReference type="InterPro" id="IPR036265">
    <property type="entry name" value="HIT-like_sf"/>
</dbReference>